<dbReference type="SUPFAM" id="SSF50346">
    <property type="entry name" value="PRC-barrel domain"/>
    <property type="match status" value="1"/>
</dbReference>
<evidence type="ECO:0000259" key="2">
    <source>
        <dbReference type="Pfam" id="PF05239"/>
    </source>
</evidence>
<dbReference type="InterPro" id="IPR011033">
    <property type="entry name" value="PRC_barrel-like_sf"/>
</dbReference>
<dbReference type="RefSeq" id="WP_173575641.1">
    <property type="nucleotide sequence ID" value="NZ_WOSW01000001.1"/>
</dbReference>
<dbReference type="Pfam" id="PF05239">
    <property type="entry name" value="PRC"/>
    <property type="match status" value="1"/>
</dbReference>
<comment type="caution">
    <text evidence="3">The sequence shown here is derived from an EMBL/GenBank/DDBJ whole genome shotgun (WGS) entry which is preliminary data.</text>
</comment>
<feature type="region of interest" description="Disordered" evidence="1">
    <location>
        <begin position="27"/>
        <end position="91"/>
    </location>
</feature>
<feature type="compositionally biased region" description="Low complexity" evidence="1">
    <location>
        <begin position="59"/>
        <end position="73"/>
    </location>
</feature>
<proteinExistence type="predicted"/>
<protein>
    <recommendedName>
        <fullName evidence="2">PRC-barrel domain-containing protein</fullName>
    </recommendedName>
</protein>
<dbReference type="Gene3D" id="2.30.30.240">
    <property type="entry name" value="PRC-barrel domain"/>
    <property type="match status" value="1"/>
</dbReference>
<keyword evidence="4" id="KW-1185">Reference proteome</keyword>
<evidence type="ECO:0000313" key="4">
    <source>
        <dbReference type="Proteomes" id="UP000615326"/>
    </source>
</evidence>
<sequence length="272" mass="28169">MSASDSTPTTLRIGMFCAALLLTAGSSGKAHGRDAGSTGESGPTSVIRPQAEGEPEGNASPEASASARSSANSTRDMSTGDSPEQPIPVVPLQRQTVPDAERRNISPAGEIVALPLGGLLDRQVRAVDHGPLGRIVDVLAGVDGQVRAVVVDIGGFLGVGNRRVAIAWSLLAPDHSDPRRPITILAPSVVIRGAPEYNPASSMTQILNGPHVALPPADEGNGKRPDSSDNPMDETPAIQVKPLQKEGEQTEKEAAPSEPPAQTQVPASIHNR</sequence>
<accession>A0ABX0K3Y4</accession>
<gene>
    <name evidence="3" type="ORF">GOB84_00380</name>
</gene>
<feature type="region of interest" description="Disordered" evidence="1">
    <location>
        <begin position="201"/>
        <end position="272"/>
    </location>
</feature>
<name>A0ABX0K3Y4_9PROT</name>
<dbReference type="Proteomes" id="UP000615326">
    <property type="component" value="Unassembled WGS sequence"/>
</dbReference>
<feature type="domain" description="PRC-barrel" evidence="2">
    <location>
        <begin position="121"/>
        <end position="169"/>
    </location>
</feature>
<dbReference type="InterPro" id="IPR027275">
    <property type="entry name" value="PRC-brl_dom"/>
</dbReference>
<dbReference type="EMBL" id="WOSW01000001">
    <property type="protein sequence ID" value="NHO31036.1"/>
    <property type="molecule type" value="Genomic_DNA"/>
</dbReference>
<evidence type="ECO:0000256" key="1">
    <source>
        <dbReference type="SAM" id="MobiDB-lite"/>
    </source>
</evidence>
<organism evidence="3 4">
    <name type="scientific">Acetobacter fallax</name>
    <dbReference type="NCBI Taxonomy" id="1737473"/>
    <lineage>
        <taxon>Bacteria</taxon>
        <taxon>Pseudomonadati</taxon>
        <taxon>Pseudomonadota</taxon>
        <taxon>Alphaproteobacteria</taxon>
        <taxon>Acetobacterales</taxon>
        <taxon>Acetobacteraceae</taxon>
        <taxon>Acetobacter</taxon>
    </lineage>
</organism>
<evidence type="ECO:0000313" key="3">
    <source>
        <dbReference type="EMBL" id="NHO31036.1"/>
    </source>
</evidence>
<feature type="compositionally biased region" description="Basic and acidic residues" evidence="1">
    <location>
        <begin position="243"/>
        <end position="255"/>
    </location>
</feature>
<reference evidence="3 4" key="1">
    <citation type="journal article" date="2020" name="Int. J. Syst. Evol. Microbiol.">
        <title>Novel acetic acid bacteria from cider fermentations: Acetobacter conturbans sp. nov. and Acetobacter fallax sp. nov.</title>
        <authorList>
            <person name="Sombolestani A.S."/>
            <person name="Cleenwerck I."/>
            <person name="Cnockaert M."/>
            <person name="Borremans W."/>
            <person name="Wieme A.D."/>
            <person name="De Vuyst L."/>
            <person name="Vandamme P."/>
        </authorList>
    </citation>
    <scope>NUCLEOTIDE SEQUENCE [LARGE SCALE GENOMIC DNA]</scope>
    <source>
        <strain evidence="3 4">LMG 1637</strain>
    </source>
</reference>